<evidence type="ECO:0000313" key="2">
    <source>
        <dbReference type="Proteomes" id="UP000076925"/>
    </source>
</evidence>
<dbReference type="OrthoDB" id="435943at2"/>
<dbReference type="Proteomes" id="UP000076925">
    <property type="component" value="Unassembled WGS sequence"/>
</dbReference>
<keyword evidence="2" id="KW-1185">Reference proteome</keyword>
<organism evidence="1 2">
    <name type="scientific">Scytonema hofmannii PCC 7110</name>
    <dbReference type="NCBI Taxonomy" id="128403"/>
    <lineage>
        <taxon>Bacteria</taxon>
        <taxon>Bacillati</taxon>
        <taxon>Cyanobacteriota</taxon>
        <taxon>Cyanophyceae</taxon>
        <taxon>Nostocales</taxon>
        <taxon>Scytonemataceae</taxon>
        <taxon>Scytonema</taxon>
    </lineage>
</organism>
<accession>A0A139WSX4</accession>
<name>A0A139WSX4_9CYAN</name>
<dbReference type="RefSeq" id="WP_017748951.1">
    <property type="nucleotide sequence ID" value="NZ_KQ976354.1"/>
</dbReference>
<proteinExistence type="predicted"/>
<protein>
    <submittedName>
        <fullName evidence="1">Uncharacterized protein</fullName>
    </submittedName>
</protein>
<sequence>MCLDDSREIALDAGKAILQLVEQKHEFKASDFISTLANTKILGVRQNCLKALIQVVESGGETTESDIFDICQILKNEKLPELVQPLYSLAIAWIERNDSITDELA</sequence>
<comment type="caution">
    <text evidence="1">The sequence shown here is derived from an EMBL/GenBank/DDBJ whole genome shotgun (WGS) entry which is preliminary data.</text>
</comment>
<dbReference type="EMBL" id="ANNX02000051">
    <property type="protein sequence ID" value="KYC35507.1"/>
    <property type="molecule type" value="Genomic_DNA"/>
</dbReference>
<reference evidence="1 2" key="1">
    <citation type="journal article" date="2013" name="Genome Biol. Evol.">
        <title>Genomes of Stigonematalean cyanobacteria (subsection V) and the evolution of oxygenic photosynthesis from prokaryotes to plastids.</title>
        <authorList>
            <person name="Dagan T."/>
            <person name="Roettger M."/>
            <person name="Stucken K."/>
            <person name="Landan G."/>
            <person name="Koch R."/>
            <person name="Major P."/>
            <person name="Gould S.B."/>
            <person name="Goremykin V.V."/>
            <person name="Rippka R."/>
            <person name="Tandeau de Marsac N."/>
            <person name="Gugger M."/>
            <person name="Lockhart P.J."/>
            <person name="Allen J.F."/>
            <person name="Brune I."/>
            <person name="Maus I."/>
            <person name="Puhler A."/>
            <person name="Martin W.F."/>
        </authorList>
    </citation>
    <scope>NUCLEOTIDE SEQUENCE [LARGE SCALE GENOMIC DNA]</scope>
    <source>
        <strain evidence="1 2">PCC 7110</strain>
    </source>
</reference>
<evidence type="ECO:0000313" key="1">
    <source>
        <dbReference type="EMBL" id="KYC35507.1"/>
    </source>
</evidence>
<dbReference type="AlphaFoldDB" id="A0A139WSX4"/>
<gene>
    <name evidence="1" type="ORF">WA1_06685</name>
</gene>